<dbReference type="CDD" id="cd05563">
    <property type="entry name" value="PTS_IIB_ascorbate"/>
    <property type="match status" value="1"/>
</dbReference>
<evidence type="ECO:0000256" key="1">
    <source>
        <dbReference type="ARBA" id="ARBA00022679"/>
    </source>
</evidence>
<feature type="domain" description="Phosphotransferase system EIIB component type 2/3" evidence="2">
    <location>
        <begin position="9"/>
        <end position="88"/>
    </location>
</feature>
<keyword evidence="3" id="KW-0813">Transport</keyword>
<evidence type="ECO:0000259" key="2">
    <source>
        <dbReference type="Pfam" id="PF02302"/>
    </source>
</evidence>
<dbReference type="RefSeq" id="WP_122824595.1">
    <property type="nucleotide sequence ID" value="NZ_CP033325.1"/>
</dbReference>
<dbReference type="Gene3D" id="3.40.50.2300">
    <property type="match status" value="1"/>
</dbReference>
<name>A0ABV9DBS3_9MICO</name>
<accession>A0ABV9DBS3</accession>
<sequence>MSERPDPLKVLAVCGLGMGTSLILRMTAESVLTRLGIAAQVDNTDLSTARSTEADVIVGQGMHMTELEGAATVIVTVDDFVDESALEARLRPALAEVGWL</sequence>
<organism evidence="3 4">
    <name type="scientific">Georgenia faecalis</name>
    <dbReference type="NCBI Taxonomy" id="2483799"/>
    <lineage>
        <taxon>Bacteria</taxon>
        <taxon>Bacillati</taxon>
        <taxon>Actinomycetota</taxon>
        <taxon>Actinomycetes</taxon>
        <taxon>Micrococcales</taxon>
        <taxon>Bogoriellaceae</taxon>
        <taxon>Georgenia</taxon>
    </lineage>
</organism>
<dbReference type="SUPFAM" id="SSF52794">
    <property type="entry name" value="PTS system IIB component-like"/>
    <property type="match status" value="1"/>
</dbReference>
<keyword evidence="3" id="KW-0762">Sugar transport</keyword>
<dbReference type="Pfam" id="PF02302">
    <property type="entry name" value="PTS_IIB"/>
    <property type="match status" value="1"/>
</dbReference>
<evidence type="ECO:0000313" key="4">
    <source>
        <dbReference type="Proteomes" id="UP001595955"/>
    </source>
</evidence>
<dbReference type="Proteomes" id="UP001595955">
    <property type="component" value="Unassembled WGS sequence"/>
</dbReference>
<gene>
    <name evidence="3" type="ORF">ACFO3F_12875</name>
</gene>
<proteinExistence type="predicted"/>
<dbReference type="InterPro" id="IPR036095">
    <property type="entry name" value="PTS_EIIB-like_sf"/>
</dbReference>
<keyword evidence="4" id="KW-1185">Reference proteome</keyword>
<keyword evidence="1" id="KW-0808">Transferase</keyword>
<dbReference type="EMBL" id="JBHSGF010000009">
    <property type="protein sequence ID" value="MFC4556145.1"/>
    <property type="molecule type" value="Genomic_DNA"/>
</dbReference>
<protein>
    <submittedName>
        <fullName evidence="3">PTS sugar transporter subunit IIB</fullName>
    </submittedName>
</protein>
<comment type="caution">
    <text evidence="3">The sequence shown here is derived from an EMBL/GenBank/DDBJ whole genome shotgun (WGS) entry which is preliminary data.</text>
</comment>
<reference evidence="4" key="1">
    <citation type="journal article" date="2019" name="Int. J. Syst. Evol. Microbiol.">
        <title>The Global Catalogue of Microorganisms (GCM) 10K type strain sequencing project: providing services to taxonomists for standard genome sequencing and annotation.</title>
        <authorList>
            <consortium name="The Broad Institute Genomics Platform"/>
            <consortium name="The Broad Institute Genome Sequencing Center for Infectious Disease"/>
            <person name="Wu L."/>
            <person name="Ma J."/>
        </authorList>
    </citation>
    <scope>NUCLEOTIDE SEQUENCE [LARGE SCALE GENOMIC DNA]</scope>
    <source>
        <strain evidence="4">JCM 3369</strain>
    </source>
</reference>
<dbReference type="InterPro" id="IPR003501">
    <property type="entry name" value="PTS_EIIB_2/3"/>
</dbReference>
<evidence type="ECO:0000313" key="3">
    <source>
        <dbReference type="EMBL" id="MFC4556145.1"/>
    </source>
</evidence>